<dbReference type="GO" id="GO:0006351">
    <property type="term" value="P:DNA-templated transcription"/>
    <property type="evidence" value="ECO:0007669"/>
    <property type="project" value="InterPro"/>
</dbReference>
<evidence type="ECO:0000259" key="7">
    <source>
        <dbReference type="PROSITE" id="PS50048"/>
    </source>
</evidence>
<dbReference type="PANTHER" id="PTHR47338">
    <property type="entry name" value="ZN(II)2CYS6 TRANSCRIPTION FACTOR (EUROFUNG)-RELATED"/>
    <property type="match status" value="1"/>
</dbReference>
<protein>
    <recommendedName>
        <fullName evidence="7">Zn(2)-C6 fungal-type domain-containing protein</fullName>
    </recommendedName>
</protein>
<dbReference type="SMART" id="SM00906">
    <property type="entry name" value="Fungal_trans"/>
    <property type="match status" value="1"/>
</dbReference>
<evidence type="ECO:0000256" key="4">
    <source>
        <dbReference type="ARBA" id="ARBA00023163"/>
    </source>
</evidence>
<feature type="domain" description="Zn(2)-C6 fungal-type" evidence="7">
    <location>
        <begin position="27"/>
        <end position="55"/>
    </location>
</feature>
<sequence>MPPTAERRNSDAKPTTHLRKVRRSRLGCETCRARKVRCDERPGRCFNCERLGLICASAGKINGETGSPVLSSPQQADTNGVNSGAGLKRKRTYRSCSDCRASKTRCSGHKPICVRCREKSLTCRYEDESEPAWKQRVASSVVSQEHPTPSAQSNRGESELTSESITSPIKRPEATPAGSLGLGSPGIATHTPTTSVSDDLYWLVAENLPDCHRTRVLVERYFANVHHLRCFAFLHKPSFLQKLDSDGEKMQHGNALLHIVCALGALFYAVECETSRNTILPINPLDSGKHWAMHANNLILARLNRISVENLMAAILLHDYEIRMGNYSNAFMLSAITARMAQALQINLEHSTDVLCREPGSGPSASVKESRRRLMWSCYITDALVGSGIDQLTLIDEADIKIQLPCNERNFVLEEPCITETLEEGQMLKFLPPELLPSYPQDSMGMTAFYLRHIATRRKVLRYLKHLDSAKPPWYPDSEFAQLDAELRHWYNTLPANLQFTPATLYIRQETSQVGALCALHYAYHQTMCDLYRVGTPGLYKLRSAFSYGPEQQDFHRHLQLTLFGHARSLATIMAEALRHGPHAIADSWLPTILYDSCKIMLFYLTQIIDPKLDSSKALLADTIPHVHNNVKALKIMRSMYAAAMPLSKAAETMVEKIGIELDRESRNPDFIQEDPYSNNETEEQEVAGSAPGTPAQSAPDYILNPLSIYRLARKSIPEKHAPERQLHATPGPPTGVQARASRMTPARQRYPMMPDDSQIDPGLRAGPVPPADQINFDELQSLFSSDPTGWTWQPAETAVGSRNESGSLPPWESQALEVGLDAWLPTFAMEP</sequence>
<keyword evidence="3" id="KW-0805">Transcription regulation</keyword>
<dbReference type="PANTHER" id="PTHR47338:SF7">
    <property type="entry name" value="ZN(II)2CYS6 TRANSCRIPTION FACTOR (EUROFUNG)"/>
    <property type="match status" value="1"/>
</dbReference>
<feature type="region of interest" description="Disordered" evidence="6">
    <location>
        <begin position="134"/>
        <end position="191"/>
    </location>
</feature>
<dbReference type="CDD" id="cd12148">
    <property type="entry name" value="fungal_TF_MHR"/>
    <property type="match status" value="1"/>
</dbReference>
<feature type="compositionally biased region" description="Polar residues" evidence="6">
    <location>
        <begin position="137"/>
        <end position="167"/>
    </location>
</feature>
<reference evidence="8" key="1">
    <citation type="submission" date="2022-06" db="EMBL/GenBank/DDBJ databases">
        <title>Complete genome sequences of two strains of the flax pathogen Septoria linicola.</title>
        <authorList>
            <person name="Lapalu N."/>
            <person name="Simon A."/>
            <person name="Demenou B."/>
            <person name="Paumier D."/>
            <person name="Guillot M.-P."/>
            <person name="Gout L."/>
            <person name="Valade R."/>
        </authorList>
    </citation>
    <scope>NUCLEOTIDE SEQUENCE</scope>
    <source>
        <strain evidence="8">SE15195</strain>
    </source>
</reference>
<dbReference type="EMBL" id="CP099429">
    <property type="protein sequence ID" value="USW59055.1"/>
    <property type="molecule type" value="Genomic_DNA"/>
</dbReference>
<dbReference type="GO" id="GO:0000981">
    <property type="term" value="F:DNA-binding transcription factor activity, RNA polymerase II-specific"/>
    <property type="evidence" value="ECO:0007669"/>
    <property type="project" value="InterPro"/>
</dbReference>
<evidence type="ECO:0000256" key="6">
    <source>
        <dbReference type="SAM" id="MobiDB-lite"/>
    </source>
</evidence>
<dbReference type="GO" id="GO:0003677">
    <property type="term" value="F:DNA binding"/>
    <property type="evidence" value="ECO:0007669"/>
    <property type="project" value="InterPro"/>
</dbReference>
<keyword evidence="2" id="KW-0479">Metal-binding</keyword>
<comment type="subcellular location">
    <subcellularLocation>
        <location evidence="1">Nucleus</location>
    </subcellularLocation>
</comment>
<feature type="region of interest" description="Disordered" evidence="6">
    <location>
        <begin position="665"/>
        <end position="700"/>
    </location>
</feature>
<feature type="domain" description="Zn(2)-C6 fungal-type" evidence="7">
    <location>
        <begin position="95"/>
        <end position="125"/>
    </location>
</feature>
<dbReference type="SUPFAM" id="SSF57701">
    <property type="entry name" value="Zn2/Cys6 DNA-binding domain"/>
    <property type="match status" value="2"/>
</dbReference>
<feature type="region of interest" description="Disordered" evidence="6">
    <location>
        <begin position="721"/>
        <end position="745"/>
    </location>
</feature>
<dbReference type="OrthoDB" id="103349at2759"/>
<keyword evidence="4" id="KW-0804">Transcription</keyword>
<dbReference type="Pfam" id="PF00172">
    <property type="entry name" value="Zn_clus"/>
    <property type="match status" value="2"/>
</dbReference>
<dbReference type="Pfam" id="PF04082">
    <property type="entry name" value="Fungal_trans"/>
    <property type="match status" value="1"/>
</dbReference>
<dbReference type="GO" id="GO:0005634">
    <property type="term" value="C:nucleus"/>
    <property type="evidence" value="ECO:0007669"/>
    <property type="project" value="UniProtKB-SubCell"/>
</dbReference>
<keyword evidence="5" id="KW-0539">Nucleus</keyword>
<name>A0A9Q9EQE7_9PEZI</name>
<dbReference type="PROSITE" id="PS00463">
    <property type="entry name" value="ZN2_CY6_FUNGAL_1"/>
    <property type="match status" value="2"/>
</dbReference>
<dbReference type="InterPro" id="IPR001138">
    <property type="entry name" value="Zn2Cys6_DnaBD"/>
</dbReference>
<keyword evidence="9" id="KW-1185">Reference proteome</keyword>
<evidence type="ECO:0000256" key="1">
    <source>
        <dbReference type="ARBA" id="ARBA00004123"/>
    </source>
</evidence>
<feature type="region of interest" description="Disordered" evidence="6">
    <location>
        <begin position="66"/>
        <end position="87"/>
    </location>
</feature>
<accession>A0A9Q9EQE7</accession>
<feature type="region of interest" description="Disordered" evidence="6">
    <location>
        <begin position="791"/>
        <end position="811"/>
    </location>
</feature>
<dbReference type="InterPro" id="IPR036864">
    <property type="entry name" value="Zn2-C6_fun-type_DNA-bd_sf"/>
</dbReference>
<evidence type="ECO:0000256" key="3">
    <source>
        <dbReference type="ARBA" id="ARBA00023015"/>
    </source>
</evidence>
<dbReference type="InterPro" id="IPR050815">
    <property type="entry name" value="TF_fung"/>
</dbReference>
<evidence type="ECO:0000313" key="9">
    <source>
        <dbReference type="Proteomes" id="UP001056384"/>
    </source>
</evidence>
<evidence type="ECO:0000256" key="2">
    <source>
        <dbReference type="ARBA" id="ARBA00022723"/>
    </source>
</evidence>
<dbReference type="GO" id="GO:0008270">
    <property type="term" value="F:zinc ion binding"/>
    <property type="evidence" value="ECO:0007669"/>
    <property type="project" value="InterPro"/>
</dbReference>
<feature type="compositionally biased region" description="Polar residues" evidence="6">
    <location>
        <begin position="66"/>
        <end position="82"/>
    </location>
</feature>
<dbReference type="Proteomes" id="UP001056384">
    <property type="component" value="Chromosome 12"/>
</dbReference>
<dbReference type="CDD" id="cd00067">
    <property type="entry name" value="GAL4"/>
    <property type="match status" value="2"/>
</dbReference>
<organism evidence="8 9">
    <name type="scientific">Septoria linicola</name>
    <dbReference type="NCBI Taxonomy" id="215465"/>
    <lineage>
        <taxon>Eukaryota</taxon>
        <taxon>Fungi</taxon>
        <taxon>Dikarya</taxon>
        <taxon>Ascomycota</taxon>
        <taxon>Pezizomycotina</taxon>
        <taxon>Dothideomycetes</taxon>
        <taxon>Dothideomycetidae</taxon>
        <taxon>Mycosphaerellales</taxon>
        <taxon>Mycosphaerellaceae</taxon>
        <taxon>Septoria</taxon>
    </lineage>
</organism>
<dbReference type="Gene3D" id="4.10.240.10">
    <property type="entry name" value="Zn(2)-C6 fungal-type DNA-binding domain"/>
    <property type="match status" value="2"/>
</dbReference>
<dbReference type="InterPro" id="IPR007219">
    <property type="entry name" value="XnlR_reg_dom"/>
</dbReference>
<evidence type="ECO:0000313" key="8">
    <source>
        <dbReference type="EMBL" id="USW59055.1"/>
    </source>
</evidence>
<gene>
    <name evidence="8" type="ORF">Slin15195_G123740</name>
</gene>
<dbReference type="SMART" id="SM00066">
    <property type="entry name" value="GAL4"/>
    <property type="match status" value="2"/>
</dbReference>
<dbReference type="AlphaFoldDB" id="A0A9Q9EQE7"/>
<dbReference type="PROSITE" id="PS50048">
    <property type="entry name" value="ZN2_CY6_FUNGAL_2"/>
    <property type="match status" value="2"/>
</dbReference>
<proteinExistence type="predicted"/>
<evidence type="ECO:0000256" key="5">
    <source>
        <dbReference type="ARBA" id="ARBA00023242"/>
    </source>
</evidence>